<protein>
    <submittedName>
        <fullName evidence="3">Esterase</fullName>
    </submittedName>
</protein>
<dbReference type="SUPFAM" id="SSF53474">
    <property type="entry name" value="alpha/beta-Hydrolases"/>
    <property type="match status" value="1"/>
</dbReference>
<dbReference type="InterPro" id="IPR052897">
    <property type="entry name" value="Sec-Metab_Biosynth_Hydrolase"/>
</dbReference>
<dbReference type="PANTHER" id="PTHR37017:SF11">
    <property type="entry name" value="ESTERASE_LIPASE_THIOESTERASE DOMAIN-CONTAINING PROTEIN"/>
    <property type="match status" value="1"/>
</dbReference>
<keyword evidence="1" id="KW-0732">Signal</keyword>
<dbReference type="Gene3D" id="3.40.50.1820">
    <property type="entry name" value="alpha/beta hydrolase"/>
    <property type="match status" value="1"/>
</dbReference>
<dbReference type="Proteomes" id="UP000614460">
    <property type="component" value="Unassembled WGS sequence"/>
</dbReference>
<sequence>MRKFIVISLFILCLPFLSLKAQQPTYVLVHGAWGGSWQFKKTAEGLEKLGAKVYRVNLTGLGERYHLASPDVNLTTHIKDVINTILFERLDSVILMGHSYGGMVITGVADSIPEKIKKVIYLDAFVPEDGESVARYIGDNPNSDLLSSKDDVYVYPTWVKDTTAFPRDVPHPLASIKEPIHLKNTLRLKIPTTYILTYEKSQGGIEKDPFYFFSTRAKKYHWKLIEMEADHNPQIKKLDELLTILNNEK</sequence>
<evidence type="ECO:0000259" key="2">
    <source>
        <dbReference type="Pfam" id="PF12697"/>
    </source>
</evidence>
<dbReference type="PANTHER" id="PTHR37017">
    <property type="entry name" value="AB HYDROLASE-1 DOMAIN-CONTAINING PROTEIN-RELATED"/>
    <property type="match status" value="1"/>
</dbReference>
<name>A0A8H9FY10_9SPHI</name>
<dbReference type="Pfam" id="PF12697">
    <property type="entry name" value="Abhydrolase_6"/>
    <property type="match status" value="1"/>
</dbReference>
<dbReference type="RefSeq" id="WP_094258686.1">
    <property type="nucleotide sequence ID" value="NZ_BMKM01000001.1"/>
</dbReference>
<reference evidence="3" key="1">
    <citation type="journal article" date="2014" name="Int. J. Syst. Evol. Microbiol.">
        <title>Complete genome sequence of Corynebacterium casei LMG S-19264T (=DSM 44701T), isolated from a smear-ripened cheese.</title>
        <authorList>
            <consortium name="US DOE Joint Genome Institute (JGI-PGF)"/>
            <person name="Walter F."/>
            <person name="Albersmeier A."/>
            <person name="Kalinowski J."/>
            <person name="Ruckert C."/>
        </authorList>
    </citation>
    <scope>NUCLEOTIDE SEQUENCE</scope>
    <source>
        <strain evidence="3">CGMCC 1.15966</strain>
    </source>
</reference>
<evidence type="ECO:0000313" key="4">
    <source>
        <dbReference type="Proteomes" id="UP000614460"/>
    </source>
</evidence>
<evidence type="ECO:0000313" key="3">
    <source>
        <dbReference type="EMBL" id="GGE11760.1"/>
    </source>
</evidence>
<evidence type="ECO:0000256" key="1">
    <source>
        <dbReference type="SAM" id="SignalP"/>
    </source>
</evidence>
<dbReference type="EMBL" id="BMKM01000001">
    <property type="protein sequence ID" value="GGE11760.1"/>
    <property type="molecule type" value="Genomic_DNA"/>
</dbReference>
<feature type="domain" description="AB hydrolase-1" evidence="2">
    <location>
        <begin position="27"/>
        <end position="234"/>
    </location>
</feature>
<feature type="chain" id="PRO_5034054070" evidence="1">
    <location>
        <begin position="22"/>
        <end position="249"/>
    </location>
</feature>
<organism evidence="3 4">
    <name type="scientific">Sphingobacterium cellulitidis</name>
    <dbReference type="NCBI Taxonomy" id="1768011"/>
    <lineage>
        <taxon>Bacteria</taxon>
        <taxon>Pseudomonadati</taxon>
        <taxon>Bacteroidota</taxon>
        <taxon>Sphingobacteriia</taxon>
        <taxon>Sphingobacteriales</taxon>
        <taxon>Sphingobacteriaceae</taxon>
        <taxon>Sphingobacterium</taxon>
    </lineage>
</organism>
<keyword evidence="4" id="KW-1185">Reference proteome</keyword>
<gene>
    <name evidence="3" type="ORF">GCM10011516_06870</name>
</gene>
<feature type="signal peptide" evidence="1">
    <location>
        <begin position="1"/>
        <end position="21"/>
    </location>
</feature>
<dbReference type="InterPro" id="IPR000073">
    <property type="entry name" value="AB_hydrolase_1"/>
</dbReference>
<comment type="caution">
    <text evidence="3">The sequence shown here is derived from an EMBL/GenBank/DDBJ whole genome shotgun (WGS) entry which is preliminary data.</text>
</comment>
<dbReference type="InterPro" id="IPR029058">
    <property type="entry name" value="AB_hydrolase_fold"/>
</dbReference>
<accession>A0A8H9FY10</accession>
<proteinExistence type="predicted"/>
<dbReference type="AlphaFoldDB" id="A0A8H9FY10"/>
<reference evidence="3" key="2">
    <citation type="submission" date="2020-09" db="EMBL/GenBank/DDBJ databases">
        <authorList>
            <person name="Sun Q."/>
            <person name="Zhou Y."/>
        </authorList>
    </citation>
    <scope>NUCLEOTIDE SEQUENCE</scope>
    <source>
        <strain evidence="3">CGMCC 1.15966</strain>
    </source>
</reference>